<evidence type="ECO:0000313" key="1">
    <source>
        <dbReference type="EMBL" id="MBA0717508.1"/>
    </source>
</evidence>
<evidence type="ECO:0000313" key="2">
    <source>
        <dbReference type="Proteomes" id="UP000593574"/>
    </source>
</evidence>
<accession>A0A7J9A0A2</accession>
<dbReference type="AlphaFoldDB" id="A0A7J9A0A2"/>
<protein>
    <submittedName>
        <fullName evidence="1">Uncharacterized protein</fullName>
    </submittedName>
</protein>
<dbReference type="EMBL" id="JABEZV010000008">
    <property type="protein sequence ID" value="MBA0717508.1"/>
    <property type="molecule type" value="Genomic_DNA"/>
</dbReference>
<feature type="non-terminal residue" evidence="1">
    <location>
        <position position="28"/>
    </location>
</feature>
<organism evidence="1 2">
    <name type="scientific">Gossypium laxum</name>
    <dbReference type="NCBI Taxonomy" id="34288"/>
    <lineage>
        <taxon>Eukaryota</taxon>
        <taxon>Viridiplantae</taxon>
        <taxon>Streptophyta</taxon>
        <taxon>Embryophyta</taxon>
        <taxon>Tracheophyta</taxon>
        <taxon>Spermatophyta</taxon>
        <taxon>Magnoliopsida</taxon>
        <taxon>eudicotyledons</taxon>
        <taxon>Gunneridae</taxon>
        <taxon>Pentapetalae</taxon>
        <taxon>rosids</taxon>
        <taxon>malvids</taxon>
        <taxon>Malvales</taxon>
        <taxon>Malvaceae</taxon>
        <taxon>Malvoideae</taxon>
        <taxon>Gossypium</taxon>
    </lineage>
</organism>
<sequence length="28" mass="3219">MVYVNRTDELVFDSWSGKLVFASRLGEV</sequence>
<proteinExistence type="predicted"/>
<gene>
    <name evidence="1" type="ORF">Golax_005321</name>
</gene>
<name>A0A7J9A0A2_9ROSI</name>
<reference evidence="1 2" key="1">
    <citation type="journal article" date="2019" name="Genome Biol. Evol.">
        <title>Insights into the evolution of the New World diploid cottons (Gossypium, subgenus Houzingenia) based on genome sequencing.</title>
        <authorList>
            <person name="Grover C.E."/>
            <person name="Arick M.A. 2nd"/>
            <person name="Thrash A."/>
            <person name="Conover J.L."/>
            <person name="Sanders W.S."/>
            <person name="Peterson D.G."/>
            <person name="Frelichowski J.E."/>
            <person name="Scheffler J.A."/>
            <person name="Scheffler B.E."/>
            <person name="Wendel J.F."/>
        </authorList>
    </citation>
    <scope>NUCLEOTIDE SEQUENCE [LARGE SCALE GENOMIC DNA]</scope>
    <source>
        <strain evidence="1">4</strain>
        <tissue evidence="1">Leaf</tissue>
    </source>
</reference>
<comment type="caution">
    <text evidence="1">The sequence shown here is derived from an EMBL/GenBank/DDBJ whole genome shotgun (WGS) entry which is preliminary data.</text>
</comment>
<dbReference type="Proteomes" id="UP000593574">
    <property type="component" value="Unassembled WGS sequence"/>
</dbReference>
<keyword evidence="2" id="KW-1185">Reference proteome</keyword>